<dbReference type="SUPFAM" id="SSF57667">
    <property type="entry name" value="beta-beta-alpha zinc fingers"/>
    <property type="match status" value="1"/>
</dbReference>
<dbReference type="AlphaFoldDB" id="A0A2N9GA82"/>
<evidence type="ECO:0000256" key="3">
    <source>
        <dbReference type="ARBA" id="ARBA00022833"/>
    </source>
</evidence>
<protein>
    <recommendedName>
        <fullName evidence="6">BED-type domain-containing protein</fullName>
    </recommendedName>
</protein>
<dbReference type="InterPro" id="IPR003656">
    <property type="entry name" value="Znf_BED"/>
</dbReference>
<keyword evidence="1" id="KW-0479">Metal-binding</keyword>
<feature type="compositionally biased region" description="Polar residues" evidence="5">
    <location>
        <begin position="9"/>
        <end position="20"/>
    </location>
</feature>
<dbReference type="PROSITE" id="PS50808">
    <property type="entry name" value="ZF_BED"/>
    <property type="match status" value="1"/>
</dbReference>
<dbReference type="EMBL" id="OIVN01001668">
    <property type="protein sequence ID" value="SPC96453.1"/>
    <property type="molecule type" value="Genomic_DNA"/>
</dbReference>
<keyword evidence="2 4" id="KW-0863">Zinc-finger</keyword>
<dbReference type="GO" id="GO:0006357">
    <property type="term" value="P:regulation of transcription by RNA polymerase II"/>
    <property type="evidence" value="ECO:0007669"/>
    <property type="project" value="TreeGrafter"/>
</dbReference>
<reference evidence="7" key="1">
    <citation type="submission" date="2018-02" db="EMBL/GenBank/DDBJ databases">
        <authorList>
            <person name="Cohen D.B."/>
            <person name="Kent A.D."/>
        </authorList>
    </citation>
    <scope>NUCLEOTIDE SEQUENCE</scope>
</reference>
<evidence type="ECO:0000256" key="4">
    <source>
        <dbReference type="PROSITE-ProRule" id="PRU00027"/>
    </source>
</evidence>
<evidence type="ECO:0000256" key="5">
    <source>
        <dbReference type="SAM" id="MobiDB-lite"/>
    </source>
</evidence>
<proteinExistence type="predicted"/>
<dbReference type="InterPro" id="IPR053031">
    <property type="entry name" value="Cuticle_assoc_protein"/>
</dbReference>
<keyword evidence="3" id="KW-0862">Zinc</keyword>
<evidence type="ECO:0000313" key="7">
    <source>
        <dbReference type="EMBL" id="SPC96453.1"/>
    </source>
</evidence>
<dbReference type="GO" id="GO:0005634">
    <property type="term" value="C:nucleus"/>
    <property type="evidence" value="ECO:0007669"/>
    <property type="project" value="TreeGrafter"/>
</dbReference>
<sequence length="295" mass="33078">MQPPHASPLNLTASHLTSQPHGLRPHFSTSPPSLSRFRSLAVTISLAHTATSKLDLTLPELPNRRYLPHQVMESVDAGATLVDAGVSQPESACTQQPVSTPVKPSLLPTGKKPTGRKVSPAWDYFDKVDYPDGRRVTICKYCKRELNAASKTYGTSSLLSHAAGCAKNPNRELRGQKTLSFEPEKEGEEGFDLVATTFTIEADLEISEERKRMEWESSSKNKFRSEIKANRSELLMVWNRWRGEKENGVSHGVLGSAGKRDRWRGESDNGVGCGLWRRWDRWRGRPVEESREREI</sequence>
<evidence type="ECO:0000259" key="6">
    <source>
        <dbReference type="PROSITE" id="PS50808"/>
    </source>
</evidence>
<dbReference type="GO" id="GO:1990837">
    <property type="term" value="F:sequence-specific double-stranded DNA binding"/>
    <property type="evidence" value="ECO:0007669"/>
    <property type="project" value="TreeGrafter"/>
</dbReference>
<evidence type="ECO:0000256" key="2">
    <source>
        <dbReference type="ARBA" id="ARBA00022771"/>
    </source>
</evidence>
<gene>
    <name evidence="7" type="ORF">FSB_LOCUS24335</name>
</gene>
<feature type="region of interest" description="Disordered" evidence="5">
    <location>
        <begin position="90"/>
        <end position="114"/>
    </location>
</feature>
<accession>A0A2N9GA82</accession>
<dbReference type="Pfam" id="PF02892">
    <property type="entry name" value="zf-BED"/>
    <property type="match status" value="1"/>
</dbReference>
<feature type="region of interest" description="Disordered" evidence="5">
    <location>
        <begin position="1"/>
        <end position="31"/>
    </location>
</feature>
<name>A0A2N9GA82_FAGSY</name>
<dbReference type="PANTHER" id="PTHR34396:SF25">
    <property type="entry name" value="BOUNDARY ELEMENT ASSOCIATED FACTOR"/>
    <property type="match status" value="1"/>
</dbReference>
<dbReference type="SMART" id="SM00614">
    <property type="entry name" value="ZnF_BED"/>
    <property type="match status" value="1"/>
</dbReference>
<dbReference type="GO" id="GO:0008270">
    <property type="term" value="F:zinc ion binding"/>
    <property type="evidence" value="ECO:0007669"/>
    <property type="project" value="UniProtKB-KW"/>
</dbReference>
<feature type="compositionally biased region" description="Polar residues" evidence="5">
    <location>
        <begin position="90"/>
        <end position="99"/>
    </location>
</feature>
<dbReference type="InterPro" id="IPR036236">
    <property type="entry name" value="Znf_C2H2_sf"/>
</dbReference>
<evidence type="ECO:0000256" key="1">
    <source>
        <dbReference type="ARBA" id="ARBA00022723"/>
    </source>
</evidence>
<organism evidence="7">
    <name type="scientific">Fagus sylvatica</name>
    <name type="common">Beechnut</name>
    <dbReference type="NCBI Taxonomy" id="28930"/>
    <lineage>
        <taxon>Eukaryota</taxon>
        <taxon>Viridiplantae</taxon>
        <taxon>Streptophyta</taxon>
        <taxon>Embryophyta</taxon>
        <taxon>Tracheophyta</taxon>
        <taxon>Spermatophyta</taxon>
        <taxon>Magnoliopsida</taxon>
        <taxon>eudicotyledons</taxon>
        <taxon>Gunneridae</taxon>
        <taxon>Pentapetalae</taxon>
        <taxon>rosids</taxon>
        <taxon>fabids</taxon>
        <taxon>Fagales</taxon>
        <taxon>Fagaceae</taxon>
        <taxon>Fagus</taxon>
    </lineage>
</organism>
<feature type="domain" description="BED-type" evidence="6">
    <location>
        <begin position="116"/>
        <end position="177"/>
    </location>
</feature>
<dbReference type="PANTHER" id="PTHR34396">
    <property type="entry name" value="OS03G0264950 PROTEIN-RELATED"/>
    <property type="match status" value="1"/>
</dbReference>